<keyword evidence="3" id="KW-0378">Hydrolase</keyword>
<dbReference type="PANTHER" id="PTHR46825">
    <property type="entry name" value="D-ALANYL-D-ALANINE-CARBOXYPEPTIDASE/ENDOPEPTIDASE AMPH"/>
    <property type="match status" value="1"/>
</dbReference>
<dbReference type="EMBL" id="CP023699">
    <property type="protein sequence ID" value="QEU96287.1"/>
    <property type="molecule type" value="Genomic_DNA"/>
</dbReference>
<dbReference type="GO" id="GO:0016787">
    <property type="term" value="F:hydrolase activity"/>
    <property type="evidence" value="ECO:0007669"/>
    <property type="project" value="UniProtKB-KW"/>
</dbReference>
<protein>
    <submittedName>
        <fullName evidence="3">Class A beta-lactamase-related serine hydrolase</fullName>
    </submittedName>
</protein>
<feature type="chain" id="PRO_5023891928" evidence="1">
    <location>
        <begin position="32"/>
        <end position="380"/>
    </location>
</feature>
<dbReference type="Gene3D" id="3.40.710.10">
    <property type="entry name" value="DD-peptidase/beta-lactamase superfamily"/>
    <property type="match status" value="1"/>
</dbReference>
<dbReference type="KEGG" id="ska:CP970_39930"/>
<dbReference type="AlphaFoldDB" id="A0A5J6GM15"/>
<reference evidence="3 4" key="1">
    <citation type="submission" date="2017-09" db="EMBL/GenBank/DDBJ databases">
        <authorList>
            <person name="Lee N."/>
            <person name="Cho B.-K."/>
        </authorList>
    </citation>
    <scope>NUCLEOTIDE SEQUENCE [LARGE SCALE GENOMIC DNA]</scope>
    <source>
        <strain evidence="3 4">ATCC 12853</strain>
    </source>
</reference>
<evidence type="ECO:0000313" key="3">
    <source>
        <dbReference type="EMBL" id="QEU96287.1"/>
    </source>
</evidence>
<dbReference type="PANTHER" id="PTHR46825:SF7">
    <property type="entry name" value="D-ALANYL-D-ALANINE CARBOXYPEPTIDASE"/>
    <property type="match status" value="1"/>
</dbReference>
<keyword evidence="4" id="KW-1185">Reference proteome</keyword>
<sequence>MSSQRSQRTRVTAALLSAAALVGAAAPMATADDARGGGRHGDPSGVQRQLDLLVGEDGVPGALAYEKGHRAVRAGTAELGSGKPMVGPEGRFRMASDTKSFTAAAVMRLVADGELRVDDRAGRYVPQLADSPITIRQLLKQRSGLTEYARLIDWTTPNTDEGYLDLALKAGPEFEPGTEWGYSNTNYMVLGMIIDRVSGTDYRTYIERTILKPLGLTSTYWPGRDELTLRGPHARNYGIHPAHPEQGQVDVTELPGHEFGASGGLVTTPGDLNAFWDALFGGKLLPRWAVRQMTHDTTDVSGRDVYPKGSRYGYGVASIPLSCGGEYWGHGGDLPGDSVGGGRASGGRGTVTVYTTTGAAEGSKLAHLQGAVDAALCDGR</sequence>
<dbReference type="SUPFAM" id="SSF56601">
    <property type="entry name" value="beta-lactamase/transpeptidase-like"/>
    <property type="match status" value="1"/>
</dbReference>
<organism evidence="3 4">
    <name type="scientific">Streptomyces kanamyceticus</name>
    <dbReference type="NCBI Taxonomy" id="1967"/>
    <lineage>
        <taxon>Bacteria</taxon>
        <taxon>Bacillati</taxon>
        <taxon>Actinomycetota</taxon>
        <taxon>Actinomycetes</taxon>
        <taxon>Kitasatosporales</taxon>
        <taxon>Streptomycetaceae</taxon>
        <taxon>Streptomyces</taxon>
    </lineage>
</organism>
<evidence type="ECO:0000256" key="1">
    <source>
        <dbReference type="SAM" id="SignalP"/>
    </source>
</evidence>
<dbReference type="RefSeq" id="WP_055553992.1">
    <property type="nucleotide sequence ID" value="NZ_CP023699.1"/>
</dbReference>
<name>A0A5J6GM15_STRKN</name>
<dbReference type="Proteomes" id="UP000325529">
    <property type="component" value="Chromosome"/>
</dbReference>
<accession>A0A5J6GM15</accession>
<keyword evidence="1" id="KW-0732">Signal</keyword>
<evidence type="ECO:0000313" key="4">
    <source>
        <dbReference type="Proteomes" id="UP000325529"/>
    </source>
</evidence>
<dbReference type="OrthoDB" id="3499702at2"/>
<evidence type="ECO:0000259" key="2">
    <source>
        <dbReference type="Pfam" id="PF00144"/>
    </source>
</evidence>
<gene>
    <name evidence="3" type="ORF">CP970_39930</name>
</gene>
<feature type="domain" description="Beta-lactamase-related" evidence="2">
    <location>
        <begin position="54"/>
        <end position="361"/>
    </location>
</feature>
<feature type="signal peptide" evidence="1">
    <location>
        <begin position="1"/>
        <end position="31"/>
    </location>
</feature>
<dbReference type="InterPro" id="IPR012338">
    <property type="entry name" value="Beta-lactam/transpept-like"/>
</dbReference>
<dbReference type="Pfam" id="PF00144">
    <property type="entry name" value="Beta-lactamase"/>
    <property type="match status" value="1"/>
</dbReference>
<dbReference type="InterPro" id="IPR001466">
    <property type="entry name" value="Beta-lactam-related"/>
</dbReference>
<dbReference type="InterPro" id="IPR050491">
    <property type="entry name" value="AmpC-like"/>
</dbReference>
<proteinExistence type="predicted"/>